<dbReference type="GO" id="GO:0016281">
    <property type="term" value="C:eukaryotic translation initiation factor 4F complex"/>
    <property type="evidence" value="ECO:0007669"/>
    <property type="project" value="TreeGrafter"/>
</dbReference>
<feature type="compositionally biased region" description="Basic and acidic residues" evidence="4">
    <location>
        <begin position="117"/>
        <end position="128"/>
    </location>
</feature>
<keyword evidence="2" id="KW-0396">Initiation factor</keyword>
<evidence type="ECO:0000256" key="1">
    <source>
        <dbReference type="ARBA" id="ARBA00005775"/>
    </source>
</evidence>
<dbReference type="Gene3D" id="1.25.40.180">
    <property type="match status" value="1"/>
</dbReference>
<keyword evidence="8" id="KW-1185">Reference proteome</keyword>
<comment type="similarity">
    <text evidence="1">Belongs to the eukaryotic initiation factor 4G family.</text>
</comment>
<sequence>METGEKEEECTNVSGLPEATLDNDKTVEPTQGNGVAQHDQVSVQCDNLQSSAALGKEDKEKSKRSSSAQEHNLQASVNKENSDLSPNDKVRENDDNGETGKAVELPKDQSTCGCPSEKAEGESTTGSRREVRHSFELIYGIMMSRNVFVMPQLWKQNSKAVQLWYKISSPCHKAIMMAASSPGSLVNPSTLNQVPVKELNRCENAWKPRWKQTEQECLAEDKAVELVKRTRTLMNKLTAKTLPLLTPEMGKILAECNSDESLTMVISIIHNKAVDELPLAPIYGEMCAMLVGKIFRKSKKDDQFLLELELRNQVRRGLLNLCQKAFDKGLVLGQNVNEQAEAAVPVDESQMEERKERERARAIGNAFFVGHLFNVGILNIKLTLRCIVKVVFLQTDHGVDLAVKLIKAVGFKLWREANSEEKKLINCVFERIKQLSTDSKLTSRSRCMLLDLMDFRQNGYQEKKRPLPSAATREVPKW</sequence>
<feature type="non-terminal residue" evidence="6">
    <location>
        <position position="478"/>
    </location>
</feature>
<name>A0A085MC92_9BILA</name>
<feature type="domain" description="MIF4G" evidence="5">
    <location>
        <begin position="227"/>
        <end position="459"/>
    </location>
</feature>
<keyword evidence="3" id="KW-0648">Protein biosynthesis</keyword>
<dbReference type="PANTHER" id="PTHR23253">
    <property type="entry name" value="EUKARYOTIC TRANSLATION INITIATION FACTOR 4 GAMMA"/>
    <property type="match status" value="1"/>
</dbReference>
<accession>A0A085MC92</accession>
<protein>
    <recommendedName>
        <fullName evidence="5">MIF4G domain-containing protein</fullName>
    </recommendedName>
</protein>
<evidence type="ECO:0000256" key="2">
    <source>
        <dbReference type="ARBA" id="ARBA00022540"/>
    </source>
</evidence>
<evidence type="ECO:0000313" key="8">
    <source>
        <dbReference type="Proteomes" id="UP000030764"/>
    </source>
</evidence>
<dbReference type="SUPFAM" id="SSF48371">
    <property type="entry name" value="ARM repeat"/>
    <property type="match status" value="1"/>
</dbReference>
<dbReference type="EMBL" id="KL363204">
    <property type="protein sequence ID" value="KFD54838.1"/>
    <property type="molecule type" value="Genomic_DNA"/>
</dbReference>
<dbReference type="PANTHER" id="PTHR23253:SF9">
    <property type="entry name" value="EUKARYOTIC TRANSLATION INITIATION FACTOR 4 GAMMA 2"/>
    <property type="match status" value="1"/>
</dbReference>
<dbReference type="InterPro" id="IPR003890">
    <property type="entry name" value="MIF4G-like_typ-3"/>
</dbReference>
<feature type="region of interest" description="Disordered" evidence="4">
    <location>
        <begin position="1"/>
        <end position="128"/>
    </location>
</feature>
<evidence type="ECO:0000259" key="5">
    <source>
        <dbReference type="SMART" id="SM00543"/>
    </source>
</evidence>
<dbReference type="SMART" id="SM00543">
    <property type="entry name" value="MIF4G"/>
    <property type="match status" value="1"/>
</dbReference>
<dbReference type="InterPro" id="IPR016024">
    <property type="entry name" value="ARM-type_fold"/>
</dbReference>
<organism evidence="6 8">
    <name type="scientific">Trichuris suis</name>
    <name type="common">pig whipworm</name>
    <dbReference type="NCBI Taxonomy" id="68888"/>
    <lineage>
        <taxon>Eukaryota</taxon>
        <taxon>Metazoa</taxon>
        <taxon>Ecdysozoa</taxon>
        <taxon>Nematoda</taxon>
        <taxon>Enoplea</taxon>
        <taxon>Dorylaimia</taxon>
        <taxon>Trichinellida</taxon>
        <taxon>Trichuridae</taxon>
        <taxon>Trichuris</taxon>
    </lineage>
</organism>
<feature type="compositionally biased region" description="Polar residues" evidence="4">
    <location>
        <begin position="28"/>
        <end position="52"/>
    </location>
</feature>
<gene>
    <name evidence="6" type="ORF">M513_04272</name>
    <name evidence="7" type="ORF">M514_04272</name>
</gene>
<evidence type="ECO:0000256" key="4">
    <source>
        <dbReference type="SAM" id="MobiDB-lite"/>
    </source>
</evidence>
<dbReference type="AlphaFoldDB" id="A0A085MC92"/>
<reference evidence="6 8" key="1">
    <citation type="journal article" date="2014" name="Nat. Genet.">
        <title>Genome and transcriptome of the porcine whipworm Trichuris suis.</title>
        <authorList>
            <person name="Jex A.R."/>
            <person name="Nejsum P."/>
            <person name="Schwarz E.M."/>
            <person name="Hu L."/>
            <person name="Young N.D."/>
            <person name="Hall R.S."/>
            <person name="Korhonen P.K."/>
            <person name="Liao S."/>
            <person name="Thamsborg S."/>
            <person name="Xia J."/>
            <person name="Xu P."/>
            <person name="Wang S."/>
            <person name="Scheerlinck J.P."/>
            <person name="Hofmann A."/>
            <person name="Sternberg P.W."/>
            <person name="Wang J."/>
            <person name="Gasser R.B."/>
        </authorList>
    </citation>
    <scope>NUCLEOTIDE SEQUENCE [LARGE SCALE GENOMIC DNA]</scope>
    <source>
        <strain evidence="7">DCEP-RM93F</strain>
        <strain evidence="6">DCEP-RM93M</strain>
    </source>
</reference>
<dbReference type="Proteomes" id="UP000030758">
    <property type="component" value="Unassembled WGS sequence"/>
</dbReference>
<feature type="compositionally biased region" description="Polar residues" evidence="4">
    <location>
        <begin position="68"/>
        <end position="79"/>
    </location>
</feature>
<evidence type="ECO:0000313" key="7">
    <source>
        <dbReference type="EMBL" id="KFD71709.1"/>
    </source>
</evidence>
<dbReference type="OrthoDB" id="10071175at2759"/>
<dbReference type="GO" id="GO:0003729">
    <property type="term" value="F:mRNA binding"/>
    <property type="evidence" value="ECO:0007669"/>
    <property type="project" value="TreeGrafter"/>
</dbReference>
<feature type="compositionally biased region" description="Acidic residues" evidence="4">
    <location>
        <begin position="1"/>
        <end position="10"/>
    </location>
</feature>
<dbReference type="Proteomes" id="UP000030764">
    <property type="component" value="Unassembled WGS sequence"/>
</dbReference>
<dbReference type="EMBL" id="KL367481">
    <property type="protein sequence ID" value="KFD71709.1"/>
    <property type="molecule type" value="Genomic_DNA"/>
</dbReference>
<feature type="compositionally biased region" description="Basic and acidic residues" evidence="4">
    <location>
        <begin position="80"/>
        <end position="94"/>
    </location>
</feature>
<proteinExistence type="inferred from homology"/>
<evidence type="ECO:0000313" key="6">
    <source>
        <dbReference type="EMBL" id="KFD54838.1"/>
    </source>
</evidence>
<dbReference type="Pfam" id="PF02854">
    <property type="entry name" value="MIF4G"/>
    <property type="match status" value="1"/>
</dbReference>
<evidence type="ECO:0000256" key="3">
    <source>
        <dbReference type="ARBA" id="ARBA00022917"/>
    </source>
</evidence>
<dbReference type="GO" id="GO:0003743">
    <property type="term" value="F:translation initiation factor activity"/>
    <property type="evidence" value="ECO:0007669"/>
    <property type="project" value="UniProtKB-KW"/>
</dbReference>